<evidence type="ECO:0000256" key="11">
    <source>
        <dbReference type="ARBA" id="ARBA00022884"/>
    </source>
</evidence>
<keyword evidence="5 16" id="KW-0820">tRNA-binding</keyword>
<evidence type="ECO:0000256" key="15">
    <source>
        <dbReference type="HAMAP-Rule" id="MF_00283"/>
    </source>
</evidence>
<dbReference type="Pfam" id="PF03484">
    <property type="entry name" value="B5"/>
    <property type="match status" value="1"/>
</dbReference>
<dbReference type="Pfam" id="PF03147">
    <property type="entry name" value="FDX-ACB"/>
    <property type="match status" value="1"/>
</dbReference>
<reference evidence="20 21" key="1">
    <citation type="submission" date="2024-02" db="EMBL/GenBank/DDBJ databases">
        <title>A novel Gemmatimonadota bacterium.</title>
        <authorList>
            <person name="Du Z.-J."/>
            <person name="Ye Y.-Q."/>
        </authorList>
    </citation>
    <scope>NUCLEOTIDE SEQUENCE [LARGE SCALE GENOMIC DNA]</scope>
    <source>
        <strain evidence="20 21">DH-20</strain>
    </source>
</reference>
<comment type="caution">
    <text evidence="20">The sequence shown here is derived from an EMBL/GenBank/DDBJ whole genome shotgun (WGS) entry which is preliminary data.</text>
</comment>
<evidence type="ECO:0000256" key="8">
    <source>
        <dbReference type="ARBA" id="ARBA00022741"/>
    </source>
</evidence>
<dbReference type="InterPro" id="IPR002547">
    <property type="entry name" value="tRNA-bd_dom"/>
</dbReference>
<evidence type="ECO:0000259" key="18">
    <source>
        <dbReference type="PROSITE" id="PS51447"/>
    </source>
</evidence>
<evidence type="ECO:0000256" key="3">
    <source>
        <dbReference type="ARBA" id="ARBA00011209"/>
    </source>
</evidence>
<feature type="binding site" evidence="15">
    <location>
        <position position="474"/>
    </location>
    <ligand>
        <name>Mg(2+)</name>
        <dbReference type="ChEBI" id="CHEBI:18420"/>
        <note>shared with alpha subunit</note>
    </ligand>
</feature>
<evidence type="ECO:0000256" key="16">
    <source>
        <dbReference type="PROSITE-ProRule" id="PRU00209"/>
    </source>
</evidence>
<dbReference type="SUPFAM" id="SSF54991">
    <property type="entry name" value="Anticodon-binding domain of PheRS"/>
    <property type="match status" value="1"/>
</dbReference>
<feature type="binding site" evidence="15">
    <location>
        <position position="478"/>
    </location>
    <ligand>
        <name>Mg(2+)</name>
        <dbReference type="ChEBI" id="CHEBI:18420"/>
        <note>shared with alpha subunit</note>
    </ligand>
</feature>
<dbReference type="InterPro" id="IPR004532">
    <property type="entry name" value="Phe-tRNA-ligase_IIc_bsu_bact"/>
</dbReference>
<dbReference type="PANTHER" id="PTHR10947:SF0">
    <property type="entry name" value="PHENYLALANINE--TRNA LIGASE BETA SUBUNIT"/>
    <property type="match status" value="1"/>
</dbReference>
<evidence type="ECO:0000256" key="5">
    <source>
        <dbReference type="ARBA" id="ARBA00022555"/>
    </source>
</evidence>
<dbReference type="RefSeq" id="WP_405284771.1">
    <property type="nucleotide sequence ID" value="NZ_CP144380.1"/>
</dbReference>
<dbReference type="SUPFAM" id="SSF56037">
    <property type="entry name" value="PheT/TilS domain"/>
    <property type="match status" value="1"/>
</dbReference>
<organism evidence="20 21">
    <name type="scientific">Gaopeijia maritima</name>
    <dbReference type="NCBI Taxonomy" id="3119007"/>
    <lineage>
        <taxon>Bacteria</taxon>
        <taxon>Pseudomonadati</taxon>
        <taxon>Gemmatimonadota</taxon>
        <taxon>Longimicrobiia</taxon>
        <taxon>Gaopeijiales</taxon>
        <taxon>Gaopeijiaceae</taxon>
        <taxon>Gaopeijia</taxon>
    </lineage>
</organism>
<keyword evidence="8 15" id="KW-0547">Nucleotide-binding</keyword>
<dbReference type="GO" id="GO:0004826">
    <property type="term" value="F:phenylalanine-tRNA ligase activity"/>
    <property type="evidence" value="ECO:0007669"/>
    <property type="project" value="UniProtKB-EC"/>
</dbReference>
<accession>A0ABU9E6N4</accession>
<dbReference type="PROSITE" id="PS50886">
    <property type="entry name" value="TRBD"/>
    <property type="match status" value="1"/>
</dbReference>
<evidence type="ECO:0000256" key="2">
    <source>
        <dbReference type="ARBA" id="ARBA00008653"/>
    </source>
</evidence>
<dbReference type="Gene3D" id="3.30.930.10">
    <property type="entry name" value="Bira Bifunctional Protein, Domain 2"/>
    <property type="match status" value="1"/>
</dbReference>
<keyword evidence="21" id="KW-1185">Reference proteome</keyword>
<evidence type="ECO:0000313" key="20">
    <source>
        <dbReference type="EMBL" id="MEK9500413.1"/>
    </source>
</evidence>
<comment type="catalytic activity">
    <reaction evidence="14 15">
        <text>tRNA(Phe) + L-phenylalanine + ATP = L-phenylalanyl-tRNA(Phe) + AMP + diphosphate + H(+)</text>
        <dbReference type="Rhea" id="RHEA:19413"/>
        <dbReference type="Rhea" id="RHEA-COMP:9668"/>
        <dbReference type="Rhea" id="RHEA-COMP:9699"/>
        <dbReference type="ChEBI" id="CHEBI:15378"/>
        <dbReference type="ChEBI" id="CHEBI:30616"/>
        <dbReference type="ChEBI" id="CHEBI:33019"/>
        <dbReference type="ChEBI" id="CHEBI:58095"/>
        <dbReference type="ChEBI" id="CHEBI:78442"/>
        <dbReference type="ChEBI" id="CHEBI:78531"/>
        <dbReference type="ChEBI" id="CHEBI:456215"/>
        <dbReference type="EC" id="6.1.1.20"/>
    </reaction>
</comment>
<dbReference type="EMBL" id="JBBHLI010000002">
    <property type="protein sequence ID" value="MEK9500413.1"/>
    <property type="molecule type" value="Genomic_DNA"/>
</dbReference>
<dbReference type="InterPro" id="IPR005146">
    <property type="entry name" value="B3/B4_tRNA-bd"/>
</dbReference>
<dbReference type="SUPFAM" id="SSF55681">
    <property type="entry name" value="Class II aaRS and biotin synthetases"/>
    <property type="match status" value="1"/>
</dbReference>
<keyword evidence="7 15" id="KW-0479">Metal-binding</keyword>
<dbReference type="SMART" id="SM00896">
    <property type="entry name" value="FDX-ACB"/>
    <property type="match status" value="1"/>
</dbReference>
<evidence type="ECO:0000259" key="19">
    <source>
        <dbReference type="PROSITE" id="PS51483"/>
    </source>
</evidence>
<dbReference type="InterPro" id="IPR033714">
    <property type="entry name" value="tRNA_bind_bactPheRS"/>
</dbReference>
<dbReference type="Gene3D" id="2.40.50.140">
    <property type="entry name" value="Nucleic acid-binding proteins"/>
    <property type="match status" value="1"/>
</dbReference>
<evidence type="ECO:0000256" key="4">
    <source>
        <dbReference type="ARBA" id="ARBA00022490"/>
    </source>
</evidence>
<keyword evidence="9 15" id="KW-0067">ATP-binding</keyword>
<comment type="cofactor">
    <cofactor evidence="15">
        <name>Mg(2+)</name>
        <dbReference type="ChEBI" id="CHEBI:18420"/>
    </cofactor>
    <text evidence="15">Binds 2 magnesium ions per tetramer.</text>
</comment>
<sequence length="801" mass="86294">MNVSLGWLRALAPGVESDPEALSERLAALGFPVEGAVAHGALLGDIVVGRVVEAGQHPNADRLSLCKVDAGGDELLSVVCGAPNVRAGGIYPFIPVGGVLPGGMKIRKAKIRGERSFGMLCSAKELGLGADHSGILELRTDAPAGTPFLEVYGLRGDACLDVEVTANRGDLLSHVGIAREVAPEGVEGISLPTVPGGGAPEFELRSDAAEVDVDGVTVSIREPELCGRFLGAVVRGVKVGPSPDWLQARLRSIGARPINNVVDATNYVLFELGQPTHAYDLSQLRGNAVITRLADEGESVRTLDEVDRTLTSSMLVIADAERVVDVAGIMGEDSSSVSEGTVDLFVECAHFEPRSIRTTKKALGIQSDAGYRFERFVDPAGQERALRRVLEIILATAGGTLHPVVADVHPRPWVAPVIELRRARVGRLLGVDFDSGAIAALLRPLGFEVDEADGETLRVTVPGWRGYDVTREVDLIEEVARRYGFDRFPEVAGPHRSTTVPDHPLFGLEDALRDFLTGTGLFEAQTPAFVPESEGEVRLSNPLAQTEPVLRRDLVPSLLRRVEYNLARGVRDVRLFEIATSFRVRGAGEAPSEETRLAAVLTGRRAPEHWSGDDPAIDLRDLQGLLDGVLRRARPGARPVPGEVEGSRLRAGRGWVIVEGERTVGFAGLVDPAHLDLPPWAGDVLAFELTLPDAPAPTPTPVARPLPAYPAAERDVALIVPRTVEASRLVEVARDAGGAELEAVEIVDLYEGERLPEGTRSIAYRFRFRSLERTLTDDEVERAFRSIVDRVEEEPGVHIRR</sequence>
<evidence type="ECO:0000256" key="9">
    <source>
        <dbReference type="ARBA" id="ARBA00022840"/>
    </source>
</evidence>
<dbReference type="SUPFAM" id="SSF46955">
    <property type="entry name" value="Putative DNA-binding domain"/>
    <property type="match status" value="1"/>
</dbReference>
<dbReference type="Pfam" id="PF03483">
    <property type="entry name" value="B3_4"/>
    <property type="match status" value="1"/>
</dbReference>
<evidence type="ECO:0000256" key="6">
    <source>
        <dbReference type="ARBA" id="ARBA00022598"/>
    </source>
</evidence>
<dbReference type="InterPro" id="IPR012340">
    <property type="entry name" value="NA-bd_OB-fold"/>
</dbReference>
<dbReference type="PANTHER" id="PTHR10947">
    <property type="entry name" value="PHENYLALANYL-TRNA SYNTHETASE BETA CHAIN AND LEUCINE-RICH REPEAT-CONTAINING PROTEIN 47"/>
    <property type="match status" value="1"/>
</dbReference>
<name>A0ABU9E6N4_9BACT</name>
<keyword evidence="12 15" id="KW-0648">Protein biosynthesis</keyword>
<dbReference type="Gene3D" id="3.30.56.10">
    <property type="match status" value="2"/>
</dbReference>
<dbReference type="CDD" id="cd00769">
    <property type="entry name" value="PheRS_beta_core"/>
    <property type="match status" value="1"/>
</dbReference>
<feature type="binding site" evidence="15">
    <location>
        <position position="477"/>
    </location>
    <ligand>
        <name>Mg(2+)</name>
        <dbReference type="ChEBI" id="CHEBI:18420"/>
        <note>shared with alpha subunit</note>
    </ligand>
</feature>
<keyword evidence="13 15" id="KW-0030">Aminoacyl-tRNA synthetase</keyword>
<dbReference type="InterPro" id="IPR045864">
    <property type="entry name" value="aa-tRNA-synth_II/BPL/LPL"/>
</dbReference>
<dbReference type="HAMAP" id="MF_00283">
    <property type="entry name" value="Phe_tRNA_synth_beta1"/>
    <property type="match status" value="1"/>
</dbReference>
<dbReference type="Pfam" id="PF01588">
    <property type="entry name" value="tRNA_bind"/>
    <property type="match status" value="1"/>
</dbReference>
<dbReference type="InterPro" id="IPR005147">
    <property type="entry name" value="tRNA_synthase_B5-dom"/>
</dbReference>
<protein>
    <recommendedName>
        <fullName evidence="15">Phenylalanine--tRNA ligase beta subunit</fullName>
        <ecNumber evidence="15">6.1.1.20</ecNumber>
    </recommendedName>
    <alternativeName>
        <fullName evidence="15">Phenylalanyl-tRNA synthetase beta subunit</fullName>
        <shortName evidence="15">PheRS</shortName>
    </alternativeName>
</protein>
<dbReference type="CDD" id="cd02796">
    <property type="entry name" value="tRNA_bind_bactPheRS"/>
    <property type="match status" value="1"/>
</dbReference>
<feature type="domain" description="B5" evidence="19">
    <location>
        <begin position="413"/>
        <end position="490"/>
    </location>
</feature>
<comment type="subcellular location">
    <subcellularLocation>
        <location evidence="1 15">Cytoplasm</location>
    </subcellularLocation>
</comment>
<gene>
    <name evidence="15 20" type="primary">pheT</name>
    <name evidence="20" type="ORF">WI372_05450</name>
</gene>
<evidence type="ECO:0000256" key="13">
    <source>
        <dbReference type="ARBA" id="ARBA00023146"/>
    </source>
</evidence>
<evidence type="ECO:0000259" key="17">
    <source>
        <dbReference type="PROSITE" id="PS50886"/>
    </source>
</evidence>
<evidence type="ECO:0000256" key="1">
    <source>
        <dbReference type="ARBA" id="ARBA00004496"/>
    </source>
</evidence>
<dbReference type="PROSITE" id="PS51483">
    <property type="entry name" value="B5"/>
    <property type="match status" value="1"/>
</dbReference>
<dbReference type="InterPro" id="IPR041616">
    <property type="entry name" value="PheRS_beta_core"/>
</dbReference>
<dbReference type="Gene3D" id="3.50.40.10">
    <property type="entry name" value="Phenylalanyl-trna Synthetase, Chain B, domain 3"/>
    <property type="match status" value="1"/>
</dbReference>
<dbReference type="Proteomes" id="UP001484239">
    <property type="component" value="Unassembled WGS sequence"/>
</dbReference>
<dbReference type="Gene3D" id="3.30.70.380">
    <property type="entry name" value="Ferrodoxin-fold anticodon-binding domain"/>
    <property type="match status" value="1"/>
</dbReference>
<dbReference type="SMART" id="SM00874">
    <property type="entry name" value="B5"/>
    <property type="match status" value="1"/>
</dbReference>
<proteinExistence type="inferred from homology"/>
<dbReference type="SUPFAM" id="SSF50249">
    <property type="entry name" value="Nucleic acid-binding proteins"/>
    <property type="match status" value="1"/>
</dbReference>
<dbReference type="InterPro" id="IPR009061">
    <property type="entry name" value="DNA-bd_dom_put_sf"/>
</dbReference>
<dbReference type="PROSITE" id="PS51447">
    <property type="entry name" value="FDX_ACB"/>
    <property type="match status" value="1"/>
</dbReference>
<evidence type="ECO:0000256" key="10">
    <source>
        <dbReference type="ARBA" id="ARBA00022842"/>
    </source>
</evidence>
<dbReference type="NCBIfam" id="TIGR00472">
    <property type="entry name" value="pheT_bact"/>
    <property type="match status" value="1"/>
</dbReference>
<keyword evidence="10 15" id="KW-0460">Magnesium</keyword>
<keyword evidence="11 16" id="KW-0694">RNA-binding</keyword>
<comment type="similarity">
    <text evidence="2 15">Belongs to the phenylalanyl-tRNA synthetase beta subunit family. Type 1 subfamily.</text>
</comment>
<dbReference type="EC" id="6.1.1.20" evidence="15"/>
<feature type="binding site" evidence="15">
    <location>
        <position position="468"/>
    </location>
    <ligand>
        <name>Mg(2+)</name>
        <dbReference type="ChEBI" id="CHEBI:18420"/>
        <note>shared with alpha subunit</note>
    </ligand>
</feature>
<dbReference type="InterPro" id="IPR005121">
    <property type="entry name" value="Fdx_antiC-bd"/>
</dbReference>
<dbReference type="SMART" id="SM00873">
    <property type="entry name" value="B3_4"/>
    <property type="match status" value="1"/>
</dbReference>
<evidence type="ECO:0000256" key="12">
    <source>
        <dbReference type="ARBA" id="ARBA00022917"/>
    </source>
</evidence>
<dbReference type="InterPro" id="IPR045060">
    <property type="entry name" value="Phe-tRNA-ligase_IIc_bsu"/>
</dbReference>
<feature type="domain" description="FDX-ACB" evidence="18">
    <location>
        <begin position="707"/>
        <end position="800"/>
    </location>
</feature>
<dbReference type="InterPro" id="IPR036690">
    <property type="entry name" value="Fdx_antiC-bd_sf"/>
</dbReference>
<evidence type="ECO:0000256" key="14">
    <source>
        <dbReference type="ARBA" id="ARBA00049255"/>
    </source>
</evidence>
<comment type="subunit">
    <text evidence="3 15">Tetramer of two alpha and two beta subunits.</text>
</comment>
<keyword evidence="4 15" id="KW-0963">Cytoplasm</keyword>
<evidence type="ECO:0000313" key="21">
    <source>
        <dbReference type="Proteomes" id="UP001484239"/>
    </source>
</evidence>
<feature type="domain" description="TRNA-binding" evidence="17">
    <location>
        <begin position="40"/>
        <end position="149"/>
    </location>
</feature>
<dbReference type="InterPro" id="IPR020825">
    <property type="entry name" value="Phe-tRNA_synthase-like_B3/B4"/>
</dbReference>
<keyword evidence="6 15" id="KW-0436">Ligase</keyword>
<evidence type="ECO:0000256" key="7">
    <source>
        <dbReference type="ARBA" id="ARBA00022723"/>
    </source>
</evidence>
<dbReference type="Pfam" id="PF17759">
    <property type="entry name" value="tRNA_synthFbeta"/>
    <property type="match status" value="1"/>
</dbReference>
<dbReference type="NCBIfam" id="NF045760">
    <property type="entry name" value="YtpR"/>
    <property type="match status" value="1"/>
</dbReference>